<evidence type="ECO:0000256" key="1">
    <source>
        <dbReference type="ARBA" id="ARBA00001947"/>
    </source>
</evidence>
<dbReference type="SMART" id="SM00849">
    <property type="entry name" value="Lactamase_B"/>
    <property type="match status" value="1"/>
</dbReference>
<sequence length="244" mass="27012">MYILRFANWRPQTDAILGKHLFSRISRPIREVFLQYHVFAVGPLEANCAVLFESPSGDAVVIDPGGDANTITRFLDEHHLTPRYFLHTHGHFDHVGALSALKKKYPDATYLIHQQDETLAMHADKTAQLYGLQALPATAADAYLSAETSLQLGASQITVIETPGHTPGGVCFYLNEENLLFSGDTLFQGSIGRTDLPGGNYDQLIHSIRTKLFGLPDEVVVIPGHGPRTSIGAEKKHNPFFRYM</sequence>
<dbReference type="GO" id="GO:0046872">
    <property type="term" value="F:metal ion binding"/>
    <property type="evidence" value="ECO:0007669"/>
    <property type="project" value="UniProtKB-KW"/>
</dbReference>
<keyword evidence="4" id="KW-0862">Zinc</keyword>
<accession>E6W1Y5</accession>
<dbReference type="FunCoup" id="E6W1Y5">
    <property type="interactions" value="423"/>
</dbReference>
<evidence type="ECO:0000256" key="4">
    <source>
        <dbReference type="ARBA" id="ARBA00022833"/>
    </source>
</evidence>
<dbReference type="GO" id="GO:0016787">
    <property type="term" value="F:hydrolase activity"/>
    <property type="evidence" value="ECO:0007669"/>
    <property type="project" value="UniProtKB-KW"/>
</dbReference>
<dbReference type="PANTHER" id="PTHR46233">
    <property type="entry name" value="HYDROXYACYLGLUTATHIONE HYDROLASE GLOC"/>
    <property type="match status" value="1"/>
</dbReference>
<dbReference type="Proteomes" id="UP000002572">
    <property type="component" value="Chromosome"/>
</dbReference>
<dbReference type="CDD" id="cd06262">
    <property type="entry name" value="metallo-hydrolase-like_MBL-fold"/>
    <property type="match status" value="1"/>
</dbReference>
<organism evidence="6 7">
    <name type="scientific">Desulfurispirillum indicum (strain ATCC BAA-1389 / DSM 22839 / S5)</name>
    <dbReference type="NCBI Taxonomy" id="653733"/>
    <lineage>
        <taxon>Bacteria</taxon>
        <taxon>Pseudomonadati</taxon>
        <taxon>Chrysiogenota</taxon>
        <taxon>Chrysiogenia</taxon>
        <taxon>Chrysiogenales</taxon>
        <taxon>Chrysiogenaceae</taxon>
        <taxon>Desulfurispirillum</taxon>
    </lineage>
</organism>
<keyword evidence="7" id="KW-1185">Reference proteome</keyword>
<dbReference type="EMBL" id="CP002432">
    <property type="protein sequence ID" value="ADU66611.1"/>
    <property type="molecule type" value="Genomic_DNA"/>
</dbReference>
<dbReference type="PANTHER" id="PTHR46233:SF3">
    <property type="entry name" value="HYDROXYACYLGLUTATHIONE HYDROLASE GLOC"/>
    <property type="match status" value="1"/>
</dbReference>
<dbReference type="AlphaFoldDB" id="E6W1Y5"/>
<reference evidence="6 7" key="1">
    <citation type="submission" date="2010-12" db="EMBL/GenBank/DDBJ databases">
        <title>Complete sequence of Desulfurispirillum indicum S5.</title>
        <authorList>
            <consortium name="US DOE Joint Genome Institute"/>
            <person name="Lucas S."/>
            <person name="Copeland A."/>
            <person name="Lapidus A."/>
            <person name="Cheng J.-F."/>
            <person name="Goodwin L."/>
            <person name="Pitluck S."/>
            <person name="Chertkov O."/>
            <person name="Held B."/>
            <person name="Detter J.C."/>
            <person name="Han C."/>
            <person name="Tapia R."/>
            <person name="Land M."/>
            <person name="Hauser L."/>
            <person name="Kyrpides N."/>
            <person name="Ivanova N."/>
            <person name="Mikhailova N."/>
            <person name="Haggblom M."/>
            <person name="Rauschenbach I."/>
            <person name="Bini E."/>
            <person name="Woyke T."/>
        </authorList>
    </citation>
    <scope>NUCLEOTIDE SEQUENCE [LARGE SCALE GENOMIC DNA]</scope>
    <source>
        <strain evidence="7">ATCC BAA-1389 / DSM 22839 / S5</strain>
    </source>
</reference>
<dbReference type="SUPFAM" id="SSF56281">
    <property type="entry name" value="Metallo-hydrolase/oxidoreductase"/>
    <property type="match status" value="1"/>
</dbReference>
<keyword evidence="3" id="KW-0378">Hydrolase</keyword>
<dbReference type="KEGG" id="din:Selin_1884"/>
<gene>
    <name evidence="6" type="ordered locus">Selin_1884</name>
</gene>
<proteinExistence type="predicted"/>
<dbReference type="Gene3D" id="3.60.15.10">
    <property type="entry name" value="Ribonuclease Z/Hydroxyacylglutathione hydrolase-like"/>
    <property type="match status" value="1"/>
</dbReference>
<dbReference type="InterPro" id="IPR051453">
    <property type="entry name" value="MBL_Glyoxalase_II"/>
</dbReference>
<evidence type="ECO:0000313" key="7">
    <source>
        <dbReference type="Proteomes" id="UP000002572"/>
    </source>
</evidence>
<dbReference type="OrthoDB" id="9802991at2"/>
<dbReference type="Pfam" id="PF00753">
    <property type="entry name" value="Lactamase_B"/>
    <property type="match status" value="1"/>
</dbReference>
<dbReference type="eggNOG" id="COG0491">
    <property type="taxonomic scope" value="Bacteria"/>
</dbReference>
<evidence type="ECO:0000313" key="6">
    <source>
        <dbReference type="EMBL" id="ADU66611.1"/>
    </source>
</evidence>
<dbReference type="InterPro" id="IPR001279">
    <property type="entry name" value="Metallo-B-lactamas"/>
</dbReference>
<feature type="domain" description="Metallo-beta-lactamase" evidence="5">
    <location>
        <begin position="46"/>
        <end position="225"/>
    </location>
</feature>
<comment type="cofactor">
    <cofactor evidence="1">
        <name>Zn(2+)</name>
        <dbReference type="ChEBI" id="CHEBI:29105"/>
    </cofactor>
</comment>
<name>E6W1Y5_DESIS</name>
<protein>
    <submittedName>
        <fullName evidence="6">Beta-lactamase domain protein</fullName>
    </submittedName>
</protein>
<evidence type="ECO:0000256" key="3">
    <source>
        <dbReference type="ARBA" id="ARBA00022801"/>
    </source>
</evidence>
<evidence type="ECO:0000256" key="2">
    <source>
        <dbReference type="ARBA" id="ARBA00022723"/>
    </source>
</evidence>
<dbReference type="InterPro" id="IPR036866">
    <property type="entry name" value="RibonucZ/Hydroxyglut_hydro"/>
</dbReference>
<dbReference type="HOGENOM" id="CLU_030571_5_2_0"/>
<dbReference type="STRING" id="653733.Selin_1884"/>
<keyword evidence="2" id="KW-0479">Metal-binding</keyword>
<evidence type="ECO:0000259" key="5">
    <source>
        <dbReference type="SMART" id="SM00849"/>
    </source>
</evidence>
<dbReference type="InParanoid" id="E6W1Y5"/>